<dbReference type="PROSITE" id="PS51257">
    <property type="entry name" value="PROKAR_LIPOPROTEIN"/>
    <property type="match status" value="1"/>
</dbReference>
<protein>
    <recommendedName>
        <fullName evidence="2">Lipoprotein-associated type-17 domain-containing protein</fullName>
    </recommendedName>
</protein>
<feature type="signal peptide" evidence="1">
    <location>
        <begin position="1"/>
        <end position="28"/>
    </location>
</feature>
<dbReference type="EMBL" id="JAHXCT010000002">
    <property type="protein sequence ID" value="MBW4768787.1"/>
    <property type="molecule type" value="Genomic_DNA"/>
</dbReference>
<feature type="chain" id="PRO_5046034963" description="Lipoprotein-associated type-17 domain-containing protein" evidence="1">
    <location>
        <begin position="29"/>
        <end position="464"/>
    </location>
</feature>
<gene>
    <name evidence="3" type="ORF">KZO38_03295</name>
</gene>
<accession>A0ABS6YBZ1</accession>
<organism evidence="3 4">
    <name type="scientific">Hoylesella nanceiensis</name>
    <dbReference type="NCBI Taxonomy" id="425941"/>
    <lineage>
        <taxon>Bacteria</taxon>
        <taxon>Pseudomonadati</taxon>
        <taxon>Bacteroidota</taxon>
        <taxon>Bacteroidia</taxon>
        <taxon>Bacteroidales</taxon>
        <taxon>Prevotellaceae</taxon>
        <taxon>Hoylesella</taxon>
    </lineage>
</organism>
<dbReference type="InterPro" id="IPR007326">
    <property type="entry name" value="Lipoprotein-assoc_dom"/>
</dbReference>
<proteinExistence type="predicted"/>
<evidence type="ECO:0000313" key="3">
    <source>
        <dbReference type="EMBL" id="MBW4768787.1"/>
    </source>
</evidence>
<name>A0ABS6YBZ1_9BACT</name>
<evidence type="ECO:0000256" key="1">
    <source>
        <dbReference type="SAM" id="SignalP"/>
    </source>
</evidence>
<evidence type="ECO:0000259" key="2">
    <source>
        <dbReference type="Pfam" id="PF04200"/>
    </source>
</evidence>
<sequence>MQEKLSMKKFWMTMIVGLIMASCGGSSSGNDPIPTPPTPTNEDVKVTDNDLVSYFNLDKTKYVYQAIESLTAQTSAKTVNAKTIEVLSTSIQERNDSEGTFKVLVSGKVQNTPFSHTITYTGFAKKPSDYDMSHRLSVKWKNGVDYQTQFDFDTLYRLKKTEKYTAEYLSQFIDIEVLEQNSQNVYKYTADDFAKLQISNFEFKSGRSTGTLTFVVTYNGNKGYVGSGTYAQPTLSFDKNAYYASKLQLKKEVAAEYYMRGVYENAAVFYAGFFDYDTNIYAPILKSVNKSDSQNILSVTIELQDKNGNENVLAEFTKEVEGFKPLSTLATDLGLSTTADLGAYMGKRFRSSVDGDLLARVKALPIQNWIKNVHFSLKKSYGYLDLEREEVRMSNGNYLAPVWKATSNRGLDLDAYFLNPLFEVVEAKKEGIWLNLKVKLLQVNEVSLNDVVLPLRIHLIEITK</sequence>
<dbReference type="Pfam" id="PF04200">
    <property type="entry name" value="Lipoprotein_17"/>
    <property type="match status" value="1"/>
</dbReference>
<dbReference type="Proteomes" id="UP000788426">
    <property type="component" value="Unassembled WGS sequence"/>
</dbReference>
<feature type="domain" description="Lipoprotein-associated type-17" evidence="2">
    <location>
        <begin position="73"/>
        <end position="125"/>
    </location>
</feature>
<keyword evidence="1" id="KW-0732">Signal</keyword>
<keyword evidence="4" id="KW-1185">Reference proteome</keyword>
<evidence type="ECO:0000313" key="4">
    <source>
        <dbReference type="Proteomes" id="UP000788426"/>
    </source>
</evidence>
<reference evidence="3 4" key="1">
    <citation type="submission" date="2021-07" db="EMBL/GenBank/DDBJ databases">
        <title>Genomic diversity and antimicrobial resistance of Prevotella spp. isolated from chronic lung disease airways.</title>
        <authorList>
            <person name="Webb K.A."/>
            <person name="Olagoke O.S."/>
            <person name="Baird T."/>
            <person name="Neill J."/>
            <person name="Pham A."/>
            <person name="Wells T.J."/>
            <person name="Ramsay K.A."/>
            <person name="Bell S.C."/>
            <person name="Sarovich D.S."/>
            <person name="Price E.P."/>
        </authorList>
    </citation>
    <scope>NUCLEOTIDE SEQUENCE [LARGE SCALE GENOMIC DNA]</scope>
    <source>
        <strain evidence="3 4">SCHI0011.S.12</strain>
    </source>
</reference>
<comment type="caution">
    <text evidence="3">The sequence shown here is derived from an EMBL/GenBank/DDBJ whole genome shotgun (WGS) entry which is preliminary data.</text>
</comment>